<dbReference type="SUPFAM" id="SSF57850">
    <property type="entry name" value="RING/U-box"/>
    <property type="match status" value="1"/>
</dbReference>
<dbReference type="PANTHER" id="PTHR46400">
    <property type="entry name" value="RING/U-BOX SUPERFAMILY PROTEIN"/>
    <property type="match status" value="1"/>
</dbReference>
<sequence length="392" mass="44156">MFCGLERRVLPIRIRRRLSWFPARAVIMKAIFEPSGTQQVEENFEGSYLEHGGVSVEQFLLDQEIVYQSLQTNSENNRAKASASTDSNLHRNQSGGERLVPKKEGESSQTKDIQTQLALDEALARSLQELENQLDDTSLSETTQTTAVNREVNTVETSVPTVRQDNVDPDNMTYEGLQSLGESIGTESKGLSEKLISYLPSIKYKSSRFSSKDKHEKCVICYMAYKNREMLTTLPCQHQYHSNCITKWLKLNKVPNTSDTPSHVLPPLPLHYTRRIRTDHSAGTDTLLSGTPEAPSSPMVHQAPSEIVDPPLRQSIRIRMPGVPCGSIWVVILRDSCIAGNEADVYMDWIWNIKKAWNAEAYGGVAKYAFLLDEVKKKWAIYCKVWSDGSLT</sequence>
<protein>
    <recommendedName>
        <fullName evidence="3">RING-type domain-containing protein</fullName>
    </recommendedName>
</protein>
<proteinExistence type="predicted"/>
<comment type="caution">
    <text evidence="4">The sequence shown here is derived from an EMBL/GenBank/DDBJ whole genome shotgun (WGS) entry which is preliminary data.</text>
</comment>
<dbReference type="GO" id="GO:0008270">
    <property type="term" value="F:zinc ion binding"/>
    <property type="evidence" value="ECO:0007669"/>
    <property type="project" value="UniProtKB-KW"/>
</dbReference>
<dbReference type="EMBL" id="JABCRI010000022">
    <property type="protein sequence ID" value="KAF8379429.1"/>
    <property type="molecule type" value="Genomic_DNA"/>
</dbReference>
<dbReference type="PANTHER" id="PTHR46400:SF11">
    <property type="entry name" value="OS04G0571200 PROTEIN"/>
    <property type="match status" value="1"/>
</dbReference>
<keyword evidence="5" id="KW-1185">Reference proteome</keyword>
<dbReference type="InterPro" id="IPR033276">
    <property type="entry name" value="BB"/>
</dbReference>
<evidence type="ECO:0000313" key="4">
    <source>
        <dbReference type="EMBL" id="KAF8379429.1"/>
    </source>
</evidence>
<dbReference type="InterPro" id="IPR001841">
    <property type="entry name" value="Znf_RING"/>
</dbReference>
<name>A0A834YDW1_TETSI</name>
<dbReference type="AlphaFoldDB" id="A0A834YDW1"/>
<dbReference type="Pfam" id="PF13639">
    <property type="entry name" value="zf-RING_2"/>
    <property type="match status" value="1"/>
</dbReference>
<evidence type="ECO:0000256" key="2">
    <source>
        <dbReference type="SAM" id="MobiDB-lite"/>
    </source>
</evidence>
<gene>
    <name evidence="4" type="ORF">HHK36_028864</name>
</gene>
<dbReference type="Gene3D" id="3.30.40.10">
    <property type="entry name" value="Zinc/RING finger domain, C3HC4 (zinc finger)"/>
    <property type="match status" value="1"/>
</dbReference>
<dbReference type="PROSITE" id="PS50089">
    <property type="entry name" value="ZF_RING_2"/>
    <property type="match status" value="1"/>
</dbReference>
<accession>A0A834YDW1</accession>
<dbReference type="GO" id="GO:0046621">
    <property type="term" value="P:negative regulation of organ growth"/>
    <property type="evidence" value="ECO:0007669"/>
    <property type="project" value="InterPro"/>
</dbReference>
<dbReference type="Proteomes" id="UP000655225">
    <property type="component" value="Unassembled WGS sequence"/>
</dbReference>
<dbReference type="InterPro" id="IPR013083">
    <property type="entry name" value="Znf_RING/FYVE/PHD"/>
</dbReference>
<keyword evidence="1" id="KW-0479">Metal-binding</keyword>
<dbReference type="GO" id="GO:0016567">
    <property type="term" value="P:protein ubiquitination"/>
    <property type="evidence" value="ECO:0007669"/>
    <property type="project" value="InterPro"/>
</dbReference>
<feature type="domain" description="RING-type" evidence="3">
    <location>
        <begin position="218"/>
        <end position="263"/>
    </location>
</feature>
<keyword evidence="1" id="KW-0862">Zinc</keyword>
<feature type="region of interest" description="Disordered" evidence="2">
    <location>
        <begin position="72"/>
        <end position="113"/>
    </location>
</feature>
<keyword evidence="1" id="KW-0863">Zinc-finger</keyword>
<organism evidence="4 5">
    <name type="scientific">Tetracentron sinense</name>
    <name type="common">Spur-leaf</name>
    <dbReference type="NCBI Taxonomy" id="13715"/>
    <lineage>
        <taxon>Eukaryota</taxon>
        <taxon>Viridiplantae</taxon>
        <taxon>Streptophyta</taxon>
        <taxon>Embryophyta</taxon>
        <taxon>Tracheophyta</taxon>
        <taxon>Spermatophyta</taxon>
        <taxon>Magnoliopsida</taxon>
        <taxon>Trochodendrales</taxon>
        <taxon>Trochodendraceae</taxon>
        <taxon>Tetracentron</taxon>
    </lineage>
</organism>
<dbReference type="OrthoDB" id="8062037at2759"/>
<dbReference type="GO" id="GO:0031624">
    <property type="term" value="F:ubiquitin conjugating enzyme binding"/>
    <property type="evidence" value="ECO:0007669"/>
    <property type="project" value="TreeGrafter"/>
</dbReference>
<dbReference type="FunFam" id="3.30.40.10:FF:000226">
    <property type="entry name" value="E3 ubiquitin ligase BIG BROTHER"/>
    <property type="match status" value="1"/>
</dbReference>
<evidence type="ECO:0000256" key="1">
    <source>
        <dbReference type="PROSITE-ProRule" id="PRU00175"/>
    </source>
</evidence>
<feature type="compositionally biased region" description="Polar residues" evidence="2">
    <location>
        <begin position="82"/>
        <end position="95"/>
    </location>
</feature>
<evidence type="ECO:0000313" key="5">
    <source>
        <dbReference type="Proteomes" id="UP000655225"/>
    </source>
</evidence>
<evidence type="ECO:0000259" key="3">
    <source>
        <dbReference type="PROSITE" id="PS50089"/>
    </source>
</evidence>
<reference evidence="4 5" key="1">
    <citation type="submission" date="2020-04" db="EMBL/GenBank/DDBJ databases">
        <title>Plant Genome Project.</title>
        <authorList>
            <person name="Zhang R.-G."/>
        </authorList>
    </citation>
    <scope>NUCLEOTIDE SEQUENCE [LARGE SCALE GENOMIC DNA]</scope>
    <source>
        <strain evidence="4">YNK0</strain>
        <tissue evidence="4">Leaf</tissue>
    </source>
</reference>
<dbReference type="GO" id="GO:0004842">
    <property type="term" value="F:ubiquitin-protein transferase activity"/>
    <property type="evidence" value="ECO:0007669"/>
    <property type="project" value="InterPro"/>
</dbReference>